<evidence type="ECO:0000313" key="3">
    <source>
        <dbReference type="Proteomes" id="UP000466864"/>
    </source>
</evidence>
<protein>
    <submittedName>
        <fullName evidence="2">Uncharacterized protein</fullName>
    </submittedName>
</protein>
<organism evidence="2 3">
    <name type="scientific">Bilifractor porci</name>
    <dbReference type="NCBI Taxonomy" id="2606636"/>
    <lineage>
        <taxon>Bacteria</taxon>
        <taxon>Bacillati</taxon>
        <taxon>Bacillota</taxon>
        <taxon>Clostridia</taxon>
        <taxon>Lachnospirales</taxon>
        <taxon>Lachnospiraceae</taxon>
        <taxon>Bilifractor</taxon>
    </lineage>
</organism>
<evidence type="ECO:0000256" key="1">
    <source>
        <dbReference type="SAM" id="MobiDB-lite"/>
    </source>
</evidence>
<feature type="compositionally biased region" description="Basic residues" evidence="1">
    <location>
        <begin position="1"/>
        <end position="10"/>
    </location>
</feature>
<dbReference type="Proteomes" id="UP000466864">
    <property type="component" value="Unassembled WGS sequence"/>
</dbReference>
<accession>A0A7X2TPD1</accession>
<reference evidence="2 3" key="1">
    <citation type="submission" date="2019-08" db="EMBL/GenBank/DDBJ databases">
        <title>In-depth cultivation of the pig gut microbiome towards novel bacterial diversity and tailored functional studies.</title>
        <authorList>
            <person name="Wylensek D."/>
            <person name="Hitch T.C.A."/>
            <person name="Clavel T."/>
        </authorList>
    </citation>
    <scope>NUCLEOTIDE SEQUENCE [LARGE SCALE GENOMIC DNA]</scope>
    <source>
        <strain evidence="2 3">Oil+RF-744-WCA-WT-13</strain>
    </source>
</reference>
<evidence type="ECO:0000313" key="2">
    <source>
        <dbReference type="EMBL" id="MST82480.1"/>
    </source>
</evidence>
<keyword evidence="3" id="KW-1185">Reference proteome</keyword>
<dbReference type="EMBL" id="VUMV01000006">
    <property type="protein sequence ID" value="MST82480.1"/>
    <property type="molecule type" value="Genomic_DNA"/>
</dbReference>
<proteinExistence type="predicted"/>
<feature type="region of interest" description="Disordered" evidence="1">
    <location>
        <begin position="1"/>
        <end position="34"/>
    </location>
</feature>
<comment type="caution">
    <text evidence="2">The sequence shown here is derived from an EMBL/GenBank/DDBJ whole genome shotgun (WGS) entry which is preliminary data.</text>
</comment>
<dbReference type="RefSeq" id="WP_154458390.1">
    <property type="nucleotide sequence ID" value="NZ_VUMV01000006.1"/>
</dbReference>
<sequence>MTAQKPRHAPKQPNTANRSKTYEGKLQMSPETASAANQLRTKNIPVKSGCFLFGQCLLFYGFGTNSQEVFGKSSKSCEIPENSRLFYFSGCV</sequence>
<name>A0A7X2TPD1_9FIRM</name>
<dbReference type="AlphaFoldDB" id="A0A7X2TPD1"/>
<gene>
    <name evidence="2" type="ORF">FYJ60_09145</name>
</gene>